<gene>
    <name evidence="1" type="ORF">D0Y65_027055</name>
</gene>
<sequence length="57" mass="6712">MFFLTKVSTWISAVLLKRVCSLSLKHNFHIMMNLFCSLCLSNYSLAEFSGWLYYHIC</sequence>
<reference evidence="1 2" key="1">
    <citation type="submission" date="2018-09" db="EMBL/GenBank/DDBJ databases">
        <title>A high-quality reference genome of wild soybean provides a powerful tool to mine soybean genomes.</title>
        <authorList>
            <person name="Xie M."/>
            <person name="Chung C.Y.L."/>
            <person name="Li M.-W."/>
            <person name="Wong F.-L."/>
            <person name="Chan T.-F."/>
            <person name="Lam H.-M."/>
        </authorList>
    </citation>
    <scope>NUCLEOTIDE SEQUENCE [LARGE SCALE GENOMIC DNA]</scope>
    <source>
        <strain evidence="2">cv. W05</strain>
        <tissue evidence="1">Hypocotyl of etiolated seedlings</tissue>
    </source>
</reference>
<name>A0A445IMB4_GLYSO</name>
<protein>
    <submittedName>
        <fullName evidence="1">Anaphase-promoting complex subunit 11 isoform B</fullName>
    </submittedName>
</protein>
<comment type="caution">
    <text evidence="1">The sequence shown here is derived from an EMBL/GenBank/DDBJ whole genome shotgun (WGS) entry which is preliminary data.</text>
</comment>
<keyword evidence="2" id="KW-1185">Reference proteome</keyword>
<evidence type="ECO:0000313" key="2">
    <source>
        <dbReference type="Proteomes" id="UP000289340"/>
    </source>
</evidence>
<dbReference type="EMBL" id="QZWG01000010">
    <property type="protein sequence ID" value="RZB87209.1"/>
    <property type="molecule type" value="Genomic_DNA"/>
</dbReference>
<dbReference type="Proteomes" id="UP000289340">
    <property type="component" value="Chromosome 10"/>
</dbReference>
<proteinExistence type="predicted"/>
<organism evidence="1 2">
    <name type="scientific">Glycine soja</name>
    <name type="common">Wild soybean</name>
    <dbReference type="NCBI Taxonomy" id="3848"/>
    <lineage>
        <taxon>Eukaryota</taxon>
        <taxon>Viridiplantae</taxon>
        <taxon>Streptophyta</taxon>
        <taxon>Embryophyta</taxon>
        <taxon>Tracheophyta</taxon>
        <taxon>Spermatophyta</taxon>
        <taxon>Magnoliopsida</taxon>
        <taxon>eudicotyledons</taxon>
        <taxon>Gunneridae</taxon>
        <taxon>Pentapetalae</taxon>
        <taxon>rosids</taxon>
        <taxon>fabids</taxon>
        <taxon>Fabales</taxon>
        <taxon>Fabaceae</taxon>
        <taxon>Papilionoideae</taxon>
        <taxon>50 kb inversion clade</taxon>
        <taxon>NPAAA clade</taxon>
        <taxon>indigoferoid/millettioid clade</taxon>
        <taxon>Phaseoleae</taxon>
        <taxon>Glycine</taxon>
        <taxon>Glycine subgen. Soja</taxon>
    </lineage>
</organism>
<evidence type="ECO:0000313" key="1">
    <source>
        <dbReference type="EMBL" id="RZB87209.1"/>
    </source>
</evidence>
<dbReference type="AlphaFoldDB" id="A0A445IMB4"/>
<accession>A0A445IMB4</accession>